<keyword evidence="5" id="KW-1133">Transmembrane helix</keyword>
<keyword evidence="3" id="KW-0812">Transmembrane</keyword>
<evidence type="ECO:0000256" key="6">
    <source>
        <dbReference type="ARBA" id="ARBA00023136"/>
    </source>
</evidence>
<name>A0A8T2BFJ2_9BRAS</name>
<feature type="domain" description="Wall-associated receptor kinase C-terminal" evidence="13">
    <location>
        <begin position="155"/>
        <end position="223"/>
    </location>
</feature>
<proteinExistence type="predicted"/>
<evidence type="ECO:0000256" key="8">
    <source>
        <dbReference type="ARBA" id="ARBA00023180"/>
    </source>
</evidence>
<evidence type="ECO:0000256" key="5">
    <source>
        <dbReference type="ARBA" id="ARBA00022989"/>
    </source>
</evidence>
<dbReference type="GO" id="GO:0030247">
    <property type="term" value="F:polysaccharide binding"/>
    <property type="evidence" value="ECO:0007669"/>
    <property type="project" value="InterPro"/>
</dbReference>
<comment type="caution">
    <text evidence="14">The sequence shown here is derived from an EMBL/GenBank/DDBJ whole genome shotgun (WGS) entry which is preliminary data.</text>
</comment>
<keyword evidence="14" id="KW-0808">Transferase</keyword>
<evidence type="ECO:0000259" key="13">
    <source>
        <dbReference type="Pfam" id="PF14380"/>
    </source>
</evidence>
<keyword evidence="6" id="KW-0472">Membrane</keyword>
<evidence type="ECO:0000256" key="10">
    <source>
        <dbReference type="ARBA" id="ARBA00048679"/>
    </source>
</evidence>
<dbReference type="GO" id="GO:0004674">
    <property type="term" value="F:protein serine/threonine kinase activity"/>
    <property type="evidence" value="ECO:0007669"/>
    <property type="project" value="UniProtKB-KW"/>
</dbReference>
<dbReference type="InterPro" id="IPR032872">
    <property type="entry name" value="WAK_assoc_C"/>
</dbReference>
<comment type="catalytic activity">
    <reaction evidence="9">
        <text>L-threonyl-[protein] + ATP = O-phospho-L-threonyl-[protein] + ADP + H(+)</text>
        <dbReference type="Rhea" id="RHEA:46608"/>
        <dbReference type="Rhea" id="RHEA-COMP:11060"/>
        <dbReference type="Rhea" id="RHEA-COMP:11605"/>
        <dbReference type="ChEBI" id="CHEBI:15378"/>
        <dbReference type="ChEBI" id="CHEBI:30013"/>
        <dbReference type="ChEBI" id="CHEBI:30616"/>
        <dbReference type="ChEBI" id="CHEBI:61977"/>
        <dbReference type="ChEBI" id="CHEBI:456216"/>
        <dbReference type="EC" id="2.7.11.1"/>
    </reaction>
</comment>
<sequence length="459" mass="52066">MYYSQTSCLVLFFFLFSLNPLTGSSSIQELRLCETKFQCGNITVGFPFWGGNRRKYCGHPLLELRCNKNKRTSLFISNQEFYVLHVDQTSYTLTLARTDHLGSFCSSIFTDTTLPPELFELSPTYKSLTVFYYCFLSMHYVSSYKCPMRGFIFVSENPDQYHTICGDTFTVNVPTSFVAREKELNMTNLESVLSKGFEVKVKIDDISCQECLSSHGSCGFNETFPLGAKCSPLNPPGPPPPTSKCESLFQCGNITAGFPFWGGTRHKHCGHPLLELRCNQYNSTSLFISDQVYYVLHVDQTSYNLTLARDLLDFFCSFTFTNTTLPSEIFEISSTYKSVTFYHHCNPYLPYLSNYTCPGIGRPPITVSGNPEYHESCLASFATNVPKSFVLEEKELNMSNLESVLRKGFEVKVKIDEKACQECLSSHEHCGFTETFPFEVKCIPAHRQNGKFLMHQASL</sequence>
<evidence type="ECO:0000313" key="14">
    <source>
        <dbReference type="EMBL" id="KAG7586048.1"/>
    </source>
</evidence>
<evidence type="ECO:0000256" key="4">
    <source>
        <dbReference type="ARBA" id="ARBA00022729"/>
    </source>
</evidence>
<feature type="chain" id="PRO_5035752225" description="non-specific serine/threonine protein kinase" evidence="11">
    <location>
        <begin position="25"/>
        <end position="459"/>
    </location>
</feature>
<dbReference type="Pfam" id="PF13947">
    <property type="entry name" value="GUB_WAK_bind"/>
    <property type="match status" value="2"/>
</dbReference>
<dbReference type="EMBL" id="JAEFBK010000007">
    <property type="protein sequence ID" value="KAG7586048.1"/>
    <property type="molecule type" value="Genomic_DNA"/>
</dbReference>
<keyword evidence="7 14" id="KW-0675">Receptor</keyword>
<evidence type="ECO:0000256" key="9">
    <source>
        <dbReference type="ARBA" id="ARBA00047899"/>
    </source>
</evidence>
<evidence type="ECO:0000256" key="11">
    <source>
        <dbReference type="SAM" id="SignalP"/>
    </source>
</evidence>
<keyword evidence="8" id="KW-0325">Glycoprotein</keyword>
<evidence type="ECO:0000256" key="2">
    <source>
        <dbReference type="ARBA" id="ARBA00012513"/>
    </source>
</evidence>
<dbReference type="Proteomes" id="UP000694240">
    <property type="component" value="Chromosome 7"/>
</dbReference>
<evidence type="ECO:0000256" key="1">
    <source>
        <dbReference type="ARBA" id="ARBA00004479"/>
    </source>
</evidence>
<evidence type="ECO:0000259" key="12">
    <source>
        <dbReference type="Pfam" id="PF13947"/>
    </source>
</evidence>
<dbReference type="PANTHER" id="PTHR33138">
    <property type="entry name" value="OS01G0690200 PROTEIN"/>
    <property type="match status" value="1"/>
</dbReference>
<comment type="subcellular location">
    <subcellularLocation>
        <location evidence="1">Membrane</location>
        <topology evidence="1">Single-pass type I membrane protein</topology>
    </subcellularLocation>
</comment>
<comment type="catalytic activity">
    <reaction evidence="10">
        <text>L-seryl-[protein] + ATP = O-phospho-L-seryl-[protein] + ADP + H(+)</text>
        <dbReference type="Rhea" id="RHEA:17989"/>
        <dbReference type="Rhea" id="RHEA-COMP:9863"/>
        <dbReference type="Rhea" id="RHEA-COMP:11604"/>
        <dbReference type="ChEBI" id="CHEBI:15378"/>
        <dbReference type="ChEBI" id="CHEBI:29999"/>
        <dbReference type="ChEBI" id="CHEBI:30616"/>
        <dbReference type="ChEBI" id="CHEBI:83421"/>
        <dbReference type="ChEBI" id="CHEBI:456216"/>
        <dbReference type="EC" id="2.7.11.1"/>
    </reaction>
</comment>
<evidence type="ECO:0000256" key="3">
    <source>
        <dbReference type="ARBA" id="ARBA00022692"/>
    </source>
</evidence>
<feature type="domain" description="Wall-associated receptor kinase galacturonan-binding" evidence="12">
    <location>
        <begin position="33"/>
        <end position="97"/>
    </location>
</feature>
<keyword evidence="4 11" id="KW-0732">Signal</keyword>
<dbReference type="PANTHER" id="PTHR33138:SF11">
    <property type="entry name" value="KINASE-LIKE PROTEIN"/>
    <property type="match status" value="1"/>
</dbReference>
<evidence type="ECO:0000256" key="7">
    <source>
        <dbReference type="ARBA" id="ARBA00023170"/>
    </source>
</evidence>
<feature type="domain" description="Wall-associated receptor kinase galacturonan-binding" evidence="12">
    <location>
        <begin position="245"/>
        <end position="309"/>
    </location>
</feature>
<protein>
    <recommendedName>
        <fullName evidence="2">non-specific serine/threonine protein kinase</fullName>
        <ecNumber evidence="2">2.7.11.1</ecNumber>
    </recommendedName>
</protein>
<dbReference type="GO" id="GO:0016020">
    <property type="term" value="C:membrane"/>
    <property type="evidence" value="ECO:0007669"/>
    <property type="project" value="UniProtKB-SubCell"/>
</dbReference>
<dbReference type="InterPro" id="IPR025287">
    <property type="entry name" value="WAK_GUB"/>
</dbReference>
<gene>
    <name evidence="14" type="ORF">ISN45_Aa02g013980</name>
</gene>
<feature type="signal peptide" evidence="11">
    <location>
        <begin position="1"/>
        <end position="24"/>
    </location>
</feature>
<reference evidence="14 15" key="1">
    <citation type="submission" date="2020-12" db="EMBL/GenBank/DDBJ databases">
        <title>Concerted genomic and epigenomic changes stabilize Arabidopsis allopolyploids.</title>
        <authorList>
            <person name="Chen Z."/>
        </authorList>
    </citation>
    <scope>NUCLEOTIDE SEQUENCE [LARGE SCALE GENOMIC DNA]</scope>
    <source>
        <strain evidence="14">Allo738</strain>
        <tissue evidence="14">Leaf</tissue>
    </source>
</reference>
<dbReference type="EC" id="2.7.11.1" evidence="2"/>
<dbReference type="Pfam" id="PF14380">
    <property type="entry name" value="WAK_assoc"/>
    <property type="match status" value="2"/>
</dbReference>
<accession>A0A8T2BFJ2</accession>
<organism evidence="14 15">
    <name type="scientific">Arabidopsis thaliana x Arabidopsis arenosa</name>
    <dbReference type="NCBI Taxonomy" id="1240361"/>
    <lineage>
        <taxon>Eukaryota</taxon>
        <taxon>Viridiplantae</taxon>
        <taxon>Streptophyta</taxon>
        <taxon>Embryophyta</taxon>
        <taxon>Tracheophyta</taxon>
        <taxon>Spermatophyta</taxon>
        <taxon>Magnoliopsida</taxon>
        <taxon>eudicotyledons</taxon>
        <taxon>Gunneridae</taxon>
        <taxon>Pentapetalae</taxon>
        <taxon>rosids</taxon>
        <taxon>malvids</taxon>
        <taxon>Brassicales</taxon>
        <taxon>Brassicaceae</taxon>
        <taxon>Camelineae</taxon>
        <taxon>Arabidopsis</taxon>
    </lineage>
</organism>
<evidence type="ECO:0000313" key="15">
    <source>
        <dbReference type="Proteomes" id="UP000694240"/>
    </source>
</evidence>
<keyword evidence="14" id="KW-0418">Kinase</keyword>
<feature type="domain" description="Wall-associated receptor kinase C-terminal" evidence="13">
    <location>
        <begin position="373"/>
        <end position="435"/>
    </location>
</feature>
<dbReference type="AlphaFoldDB" id="A0A8T2BFJ2"/>
<keyword evidence="15" id="KW-1185">Reference proteome</keyword>